<dbReference type="Gene3D" id="1.20.1220.20">
    <property type="entry name" value="Uncharcterised protein PF01724"/>
    <property type="match status" value="1"/>
</dbReference>
<dbReference type="InterPro" id="IPR002636">
    <property type="entry name" value="DUF29"/>
</dbReference>
<gene>
    <name evidence="1" type="ORF">H6F44_01565</name>
</gene>
<protein>
    <submittedName>
        <fullName evidence="1">DUF29 domain-containing protein</fullName>
    </submittedName>
</protein>
<proteinExistence type="predicted"/>
<dbReference type="PANTHER" id="PTHR34235:SF4">
    <property type="entry name" value="SLR0291 PROTEIN"/>
    <property type="match status" value="1"/>
</dbReference>
<dbReference type="EMBL" id="JACJPY010000003">
    <property type="protein sequence ID" value="MBD2148820.1"/>
    <property type="molecule type" value="Genomic_DNA"/>
</dbReference>
<accession>A0A926Z4K9</accession>
<reference evidence="1" key="2">
    <citation type="submission" date="2020-08" db="EMBL/GenBank/DDBJ databases">
        <authorList>
            <person name="Chen M."/>
            <person name="Teng W."/>
            <person name="Zhao L."/>
            <person name="Hu C."/>
            <person name="Zhou Y."/>
            <person name="Han B."/>
            <person name="Song L."/>
            <person name="Shu W."/>
        </authorList>
    </citation>
    <scope>NUCLEOTIDE SEQUENCE</scope>
    <source>
        <strain evidence="1">FACHB-1277</strain>
    </source>
</reference>
<keyword evidence="2" id="KW-1185">Reference proteome</keyword>
<dbReference type="PANTHER" id="PTHR34235">
    <property type="entry name" value="SLR1203 PROTEIN-RELATED"/>
    <property type="match status" value="1"/>
</dbReference>
<dbReference type="Proteomes" id="UP000631421">
    <property type="component" value="Unassembled WGS sequence"/>
</dbReference>
<evidence type="ECO:0000313" key="1">
    <source>
        <dbReference type="EMBL" id="MBD2148820.1"/>
    </source>
</evidence>
<reference evidence="1" key="1">
    <citation type="journal article" date="2015" name="ISME J.">
        <title>Draft Genome Sequence of Streptomyces incarnatus NRRL8089, which Produces the Nucleoside Antibiotic Sinefungin.</title>
        <authorList>
            <person name="Oshima K."/>
            <person name="Hattori M."/>
            <person name="Shimizu H."/>
            <person name="Fukuda K."/>
            <person name="Nemoto M."/>
            <person name="Inagaki K."/>
            <person name="Tamura T."/>
        </authorList>
    </citation>
    <scope>NUCLEOTIDE SEQUENCE</scope>
    <source>
        <strain evidence="1">FACHB-1277</strain>
    </source>
</reference>
<sequence length="152" mass="17849">MTQAIAAPMPLYDRDLDLWLETAIAQLKAGDFENLDVENLIEELEGLSGSNKREIETRLKRLIEHILKRCYVNMPECYRGWEVTIINQRDELKKLLKQSPSLKGHFLRMFGDTFDIALKIVQIEYQETNFPITWQFAKDIDAILNANFWERS</sequence>
<name>A0A926Z4K9_9CYAN</name>
<comment type="caution">
    <text evidence="1">The sequence shown here is derived from an EMBL/GenBank/DDBJ whole genome shotgun (WGS) entry which is preliminary data.</text>
</comment>
<dbReference type="AlphaFoldDB" id="A0A926Z4K9"/>
<dbReference type="Pfam" id="PF01724">
    <property type="entry name" value="DUF29"/>
    <property type="match status" value="1"/>
</dbReference>
<dbReference type="RefSeq" id="WP_190349162.1">
    <property type="nucleotide sequence ID" value="NZ_JACJPY010000003.1"/>
</dbReference>
<organism evidence="1 2">
    <name type="scientific">Pseudanabaena cinerea FACHB-1277</name>
    <dbReference type="NCBI Taxonomy" id="2949581"/>
    <lineage>
        <taxon>Bacteria</taxon>
        <taxon>Bacillati</taxon>
        <taxon>Cyanobacteriota</taxon>
        <taxon>Cyanophyceae</taxon>
        <taxon>Pseudanabaenales</taxon>
        <taxon>Pseudanabaenaceae</taxon>
        <taxon>Pseudanabaena</taxon>
        <taxon>Pseudanabaena cinerea</taxon>
    </lineage>
</organism>
<evidence type="ECO:0000313" key="2">
    <source>
        <dbReference type="Proteomes" id="UP000631421"/>
    </source>
</evidence>